<evidence type="ECO:0000259" key="2">
    <source>
        <dbReference type="Pfam" id="PF13482"/>
    </source>
</evidence>
<sequence length="289" mass="32026">MTALPQRLRQWQAQSGASRRPSPVASATAGTAMPAISDSVRAMVRRRQQLRLSTVPALDPDPPALPGEEIAPGLRLIEQRLEGIEPPTAWIDPWFAGQTVPVQRAQLFHIDTETTGLAGGTGTRAFMIGVADWWDQALRLRQLTLTRISAEPLMLATLAGWLDPNRVLVSYNGKSYDLPLLASRYRLAGQINPLQDLRHLDLLHPVRRRWKTIWDNCRLATAERQLLGVVREDDLPGAEAPAAWLAWLRHGQTRNLCRVHQHNAQDLASLAGVLRHLSSLPPAPLDSPS</sequence>
<dbReference type="OrthoDB" id="9790530at2"/>
<evidence type="ECO:0000313" key="3">
    <source>
        <dbReference type="EMBL" id="AFC84626.1"/>
    </source>
</evidence>
<organism evidence="3 4">
    <name type="scientific">Frateuria aurantia (strain ATCC 33424 / DSM 6220 / KCTC 2777 / LMG 1558 / NBRC 3245 / NCIMB 13370)</name>
    <name type="common">Acetobacter aurantius</name>
    <dbReference type="NCBI Taxonomy" id="767434"/>
    <lineage>
        <taxon>Bacteria</taxon>
        <taxon>Pseudomonadati</taxon>
        <taxon>Pseudomonadota</taxon>
        <taxon>Gammaproteobacteria</taxon>
        <taxon>Lysobacterales</taxon>
        <taxon>Rhodanobacteraceae</taxon>
        <taxon>Frateuria</taxon>
    </lineage>
</organism>
<keyword evidence="3" id="KW-0378">Hydrolase</keyword>
<dbReference type="PANTHER" id="PTHR38462:SF1">
    <property type="entry name" value="YPRB RIBONUCLEASE H-LIKE DOMAIN-CONTAINING PROTEIN"/>
    <property type="match status" value="1"/>
</dbReference>
<dbReference type="Pfam" id="PF13482">
    <property type="entry name" value="RNase_H_2"/>
    <property type="match status" value="1"/>
</dbReference>
<proteinExistence type="predicted"/>
<keyword evidence="4" id="KW-1185">Reference proteome</keyword>
<dbReference type="RefSeq" id="WP_014401632.1">
    <property type="nucleotide sequence ID" value="NC_017033.1"/>
</dbReference>
<dbReference type="AlphaFoldDB" id="H8L0K0"/>
<dbReference type="STRING" id="767434.Fraau_0127"/>
<dbReference type="InterPro" id="IPR012337">
    <property type="entry name" value="RNaseH-like_sf"/>
</dbReference>
<dbReference type="eggNOG" id="COG3359">
    <property type="taxonomic scope" value="Bacteria"/>
</dbReference>
<gene>
    <name evidence="3" type="ordered locus">Fraau_0127</name>
</gene>
<dbReference type="HOGENOM" id="CLU_035904_0_1_6"/>
<keyword evidence="3" id="KW-0540">Nuclease</keyword>
<feature type="domain" description="YprB ribonuclease H-like" evidence="2">
    <location>
        <begin position="110"/>
        <end position="277"/>
    </location>
</feature>
<dbReference type="EMBL" id="CP003350">
    <property type="protein sequence ID" value="AFC84626.1"/>
    <property type="molecule type" value="Genomic_DNA"/>
</dbReference>
<dbReference type="GO" id="GO:0004527">
    <property type="term" value="F:exonuclease activity"/>
    <property type="evidence" value="ECO:0007669"/>
    <property type="project" value="UniProtKB-KW"/>
</dbReference>
<keyword evidence="3" id="KW-0269">Exonuclease</keyword>
<dbReference type="PANTHER" id="PTHR38462">
    <property type="entry name" value="EXONUCLEASE-LIKE PROTEIN"/>
    <property type="match status" value="1"/>
</dbReference>
<name>H8L0K0_FRAAD</name>
<dbReference type="InterPro" id="IPR038720">
    <property type="entry name" value="YprB_RNase_H-like_dom"/>
</dbReference>
<dbReference type="SUPFAM" id="SSF53098">
    <property type="entry name" value="Ribonuclease H-like"/>
    <property type="match status" value="1"/>
</dbReference>
<evidence type="ECO:0000313" key="4">
    <source>
        <dbReference type="Proteomes" id="UP000005234"/>
    </source>
</evidence>
<reference evidence="3" key="1">
    <citation type="submission" date="2012-02" db="EMBL/GenBank/DDBJ databases">
        <title>The complete genome of Frateuria aurantia DSM 6220.</title>
        <authorList>
            <consortium name="US DOE Joint Genome Institute (JGI-PGF)"/>
            <person name="Lucas S."/>
            <person name="Copeland A."/>
            <person name="Lapidus A."/>
            <person name="Glavina del Rio T."/>
            <person name="Dalin E."/>
            <person name="Tice H."/>
            <person name="Bruce D."/>
            <person name="Goodwin L."/>
            <person name="Pitluck S."/>
            <person name="Peters L."/>
            <person name="Ovchinnikova G."/>
            <person name="Teshima H."/>
            <person name="Kyrpides N."/>
            <person name="Mavromatis K."/>
            <person name="Ivanova N."/>
            <person name="Brettin T."/>
            <person name="Detter J.C."/>
            <person name="Han C."/>
            <person name="Larimer F."/>
            <person name="Land M."/>
            <person name="Hauser L."/>
            <person name="Markowitz V."/>
            <person name="Cheng J.-F."/>
            <person name="Hugenholtz P."/>
            <person name="Woyke T."/>
            <person name="Wu D."/>
            <person name="Brambilla E."/>
            <person name="Klenk H.-P."/>
            <person name="Eisen J.A."/>
        </authorList>
    </citation>
    <scope>NUCLEOTIDE SEQUENCE</scope>
    <source>
        <strain evidence="3">DSM 6220</strain>
    </source>
</reference>
<dbReference type="KEGG" id="fau:Fraau_0127"/>
<accession>H8L0K0</accession>
<feature type="region of interest" description="Disordered" evidence="1">
    <location>
        <begin position="1"/>
        <end position="32"/>
    </location>
</feature>
<dbReference type="Proteomes" id="UP000005234">
    <property type="component" value="Chromosome"/>
</dbReference>
<protein>
    <submittedName>
        <fullName evidence="3">Putative exonuclease</fullName>
    </submittedName>
</protein>
<evidence type="ECO:0000256" key="1">
    <source>
        <dbReference type="SAM" id="MobiDB-lite"/>
    </source>
</evidence>